<dbReference type="InterPro" id="IPR050109">
    <property type="entry name" value="HTH-type_TetR-like_transc_reg"/>
</dbReference>
<dbReference type="GO" id="GO:0000976">
    <property type="term" value="F:transcription cis-regulatory region binding"/>
    <property type="evidence" value="ECO:0007669"/>
    <property type="project" value="TreeGrafter"/>
</dbReference>
<accession>A0A1Y5PC43</accession>
<evidence type="ECO:0000256" key="1">
    <source>
        <dbReference type="ARBA" id="ARBA00023015"/>
    </source>
</evidence>
<sequence>MDRGARSREELLDAAERLIAEHGFEVPLREIAKSAGQRNNSAVNYYFRSRQDLIDAVVARRLVPMEVERQALLDCMSTEQMADAHAVLRILVGPFFHSEGTHYARFLEVVRIRLNREPQSPAESAWPRILDALARLVPLKDRSARESRVSAVATTMFALLADHERRVETGVGPGGQERSDSGDPSGEDSIEEIVTMLAAMLTAAPVPAAATR</sequence>
<evidence type="ECO:0000256" key="3">
    <source>
        <dbReference type="ARBA" id="ARBA00023163"/>
    </source>
</evidence>
<evidence type="ECO:0000259" key="5">
    <source>
        <dbReference type="Pfam" id="PF00440"/>
    </source>
</evidence>
<feature type="region of interest" description="Disordered" evidence="4">
    <location>
        <begin position="167"/>
        <end position="189"/>
    </location>
</feature>
<keyword evidence="2" id="KW-0238">DNA-binding</keyword>
<dbReference type="PANTHER" id="PTHR30055:SF234">
    <property type="entry name" value="HTH-TYPE TRANSCRIPTIONAL REGULATOR BETI"/>
    <property type="match status" value="1"/>
</dbReference>
<organism evidence="6">
    <name type="scientific">uncultured Mycobacterium sp</name>
    <dbReference type="NCBI Taxonomy" id="171292"/>
    <lineage>
        <taxon>Bacteria</taxon>
        <taxon>Bacillati</taxon>
        <taxon>Actinomycetota</taxon>
        <taxon>Actinomycetes</taxon>
        <taxon>Mycobacteriales</taxon>
        <taxon>Mycobacteriaceae</taxon>
        <taxon>Mycobacterium</taxon>
        <taxon>environmental samples</taxon>
    </lineage>
</organism>
<dbReference type="Gene3D" id="1.10.357.10">
    <property type="entry name" value="Tetracycline Repressor, domain 2"/>
    <property type="match status" value="1"/>
</dbReference>
<protein>
    <submittedName>
        <fullName evidence="6">Regulatory protein TetR</fullName>
    </submittedName>
</protein>
<keyword evidence="3" id="KW-0804">Transcription</keyword>
<evidence type="ECO:0000313" key="6">
    <source>
        <dbReference type="EMBL" id="SBS76233.1"/>
    </source>
</evidence>
<name>A0A1Y5PC43_9MYCO</name>
<dbReference type="EMBL" id="FLQS01000023">
    <property type="protein sequence ID" value="SBS76233.1"/>
    <property type="molecule type" value="Genomic_DNA"/>
</dbReference>
<dbReference type="PANTHER" id="PTHR30055">
    <property type="entry name" value="HTH-TYPE TRANSCRIPTIONAL REGULATOR RUTR"/>
    <property type="match status" value="1"/>
</dbReference>
<keyword evidence="1" id="KW-0805">Transcription regulation</keyword>
<gene>
    <name evidence="6" type="ORF">MHPYR_30230</name>
</gene>
<reference evidence="6" key="1">
    <citation type="submission" date="2016-03" db="EMBL/GenBank/DDBJ databases">
        <authorList>
            <person name="Ploux O."/>
        </authorList>
    </citation>
    <scope>NUCLEOTIDE SEQUENCE</scope>
    <source>
        <strain evidence="6">UC10</strain>
    </source>
</reference>
<proteinExistence type="predicted"/>
<dbReference type="InterPro" id="IPR001647">
    <property type="entry name" value="HTH_TetR"/>
</dbReference>
<dbReference type="AlphaFoldDB" id="A0A1Y5PC43"/>
<evidence type="ECO:0000256" key="4">
    <source>
        <dbReference type="SAM" id="MobiDB-lite"/>
    </source>
</evidence>
<dbReference type="Pfam" id="PF00440">
    <property type="entry name" value="TetR_N"/>
    <property type="match status" value="1"/>
</dbReference>
<dbReference type="SUPFAM" id="SSF46689">
    <property type="entry name" value="Homeodomain-like"/>
    <property type="match status" value="1"/>
</dbReference>
<evidence type="ECO:0000256" key="2">
    <source>
        <dbReference type="ARBA" id="ARBA00023125"/>
    </source>
</evidence>
<dbReference type="GO" id="GO:0003700">
    <property type="term" value="F:DNA-binding transcription factor activity"/>
    <property type="evidence" value="ECO:0007669"/>
    <property type="project" value="TreeGrafter"/>
</dbReference>
<feature type="domain" description="HTH tetR-type" evidence="5">
    <location>
        <begin position="11"/>
        <end position="57"/>
    </location>
</feature>
<dbReference type="InterPro" id="IPR009057">
    <property type="entry name" value="Homeodomain-like_sf"/>
</dbReference>